<dbReference type="Proteomes" id="UP000000641">
    <property type="component" value="Chromosome"/>
</dbReference>
<dbReference type="RefSeq" id="WP_011752427.1">
    <property type="nucleotide sequence ID" value="NC_008698.1"/>
</dbReference>
<dbReference type="Pfam" id="PF13620">
    <property type="entry name" value="CarboxypepD_reg"/>
    <property type="match status" value="1"/>
</dbReference>
<evidence type="ECO:0000313" key="2">
    <source>
        <dbReference type="EMBL" id="ABL78162.1"/>
    </source>
</evidence>
<evidence type="ECO:0000313" key="3">
    <source>
        <dbReference type="Proteomes" id="UP000000641"/>
    </source>
</evidence>
<dbReference type="PROSITE" id="PS51352">
    <property type="entry name" value="THIOREDOXIN_2"/>
    <property type="match status" value="1"/>
</dbReference>
<name>A1RY82_THEPD</name>
<dbReference type="HOGENOM" id="CLU_331688_0_0_2"/>
<dbReference type="InterPro" id="IPR008969">
    <property type="entry name" value="CarboxyPept-like_regulatory"/>
</dbReference>
<dbReference type="AlphaFoldDB" id="A1RY82"/>
<dbReference type="STRING" id="368408.Tpen_0760"/>
<dbReference type="SUPFAM" id="SSF49464">
    <property type="entry name" value="Carboxypeptidase regulatory domain-like"/>
    <property type="match status" value="2"/>
</dbReference>
<reference evidence="3" key="1">
    <citation type="journal article" date="2008" name="J. Bacteriol.">
        <title>Genome sequence of Thermofilum pendens reveals an exceptional loss of biosynthetic pathways without genome reduction.</title>
        <authorList>
            <person name="Anderson I."/>
            <person name="Rodriguez J."/>
            <person name="Susanti D."/>
            <person name="Porat I."/>
            <person name="Reich C."/>
            <person name="Ulrich L.E."/>
            <person name="Elkins J.G."/>
            <person name="Mavromatis K."/>
            <person name="Lykidis A."/>
            <person name="Kim E."/>
            <person name="Thompson L.S."/>
            <person name="Nolan M."/>
            <person name="Land M."/>
            <person name="Copeland A."/>
            <person name="Lapidus A."/>
            <person name="Lucas S."/>
            <person name="Detter C."/>
            <person name="Zhulin I.B."/>
            <person name="Olsen G.J."/>
            <person name="Whitman W."/>
            <person name="Mukhopadhyay B."/>
            <person name="Bristow J."/>
            <person name="Kyrpides N."/>
        </authorList>
    </citation>
    <scope>NUCLEOTIDE SEQUENCE [LARGE SCALE GENOMIC DNA]</scope>
    <source>
        <strain evidence="3">DSM 2475 / Hrk 5</strain>
    </source>
</reference>
<protein>
    <submittedName>
        <fullName evidence="2">Redoxin domain protein</fullName>
    </submittedName>
</protein>
<dbReference type="SUPFAM" id="SSF50969">
    <property type="entry name" value="YVTN repeat-like/Quinoprotein amine dehydrogenase"/>
    <property type="match status" value="1"/>
</dbReference>
<dbReference type="eggNOG" id="arCOG03260">
    <property type="taxonomic scope" value="Archaea"/>
</dbReference>
<sequence length="874" mass="95235">MRTHRLIVFLLLSGALLAAVKLYAEPTFAFSQRVFFPAVSAYEVLPGKGYVACLVNGDCSLVSTNGTEILRRHVSVYEMIFLRLLPERNVLVGVDEKGIVYFLNASTLDPIDSFTTSRSDENYVEGAALSRDGRFLALKVKYTLVYNNNKYSEARLAVVDLQLRKRVFERDLSTANDKLVEIFSLGFAGNYLVTETIDTKCELCQYTDNKIEVYRVDENGATKLASFQSGMTVKAIFGGFLVAQRVQANQTGDHLTYVFRLPNLEIVAKKQLPRVRTFIPFGNDSFLALFSNGALKLCNPNLDCRDLLTVPERALVASDGEDLLVFTAGNIDVYSYTGALAKTGSQQVSWSIAPSPPSSAVARKGSYACLYGDNMVVAAFKITSVKLTIRVLDEAGNILPGAQLIIRGKGGPLLRNAEQGVVQLELPPGVYEVSVARQGFSPVDYPLNLTSDTFLELRLSREAPKRVSVVVAVFGETGEPLPEANVKLVGPEVVSTRTDSRGYAGFNVPIGNYTVIVEAGRYERYEGRISVGANFTDPIRVTLKLKRAEVSLRAVGDGVQGVKVYAVSMSTGEKFELPLNGTRALPLDAYSLLVNSSGDTVCNVTGSVFALSEGSNLTLILRCGKISLARLNPEPVVNILSNKTISGRRLNMTLDLRFDVTLYNSSTLSLRDVQRGRILVIEFFYTQCTGCKYLLPVLKRIAESGNATVVSLSVSPLDTNEVLRRYIEENNVTWLVGRAGDDLVQAFNVSAFPTVVVIDGDRVVFVGMGAKEELESAQKALTLAWNLTALLNPLRAGTLLSPETLMAVGGFITLAALMLGGGRDEEELSKESSLNSDTSALLNLSDSVYSPYIQALEIPRKEDSGEVDPGVELE</sequence>
<dbReference type="InterPro" id="IPR013766">
    <property type="entry name" value="Thioredoxin_domain"/>
</dbReference>
<evidence type="ECO:0000259" key="1">
    <source>
        <dbReference type="PROSITE" id="PS51352"/>
    </source>
</evidence>
<dbReference type="SUPFAM" id="SSF52833">
    <property type="entry name" value="Thioredoxin-like"/>
    <property type="match status" value="1"/>
</dbReference>
<organism evidence="2 3">
    <name type="scientific">Thermofilum pendens (strain DSM 2475 / Hrk 5)</name>
    <dbReference type="NCBI Taxonomy" id="368408"/>
    <lineage>
        <taxon>Archaea</taxon>
        <taxon>Thermoproteota</taxon>
        <taxon>Thermoprotei</taxon>
        <taxon>Thermofilales</taxon>
        <taxon>Thermofilaceae</taxon>
        <taxon>Thermofilum</taxon>
    </lineage>
</organism>
<dbReference type="InterPro" id="IPR011044">
    <property type="entry name" value="Quino_amine_DH_bsu"/>
</dbReference>
<dbReference type="Gene3D" id="2.60.40.1120">
    <property type="entry name" value="Carboxypeptidase-like, regulatory domain"/>
    <property type="match status" value="1"/>
</dbReference>
<dbReference type="eggNOG" id="arCOG01972">
    <property type="taxonomic scope" value="Archaea"/>
</dbReference>
<dbReference type="GeneID" id="4601081"/>
<feature type="domain" description="Thioredoxin" evidence="1">
    <location>
        <begin position="628"/>
        <end position="783"/>
    </location>
</feature>
<dbReference type="PANTHER" id="PTHR42852">
    <property type="entry name" value="THIOL:DISULFIDE INTERCHANGE PROTEIN DSBE"/>
    <property type="match status" value="1"/>
</dbReference>
<dbReference type="InterPro" id="IPR050553">
    <property type="entry name" value="Thioredoxin_ResA/DsbE_sf"/>
</dbReference>
<proteinExistence type="predicted"/>
<dbReference type="OrthoDB" id="115386at2157"/>
<dbReference type="InterPro" id="IPR036249">
    <property type="entry name" value="Thioredoxin-like_sf"/>
</dbReference>
<accession>A1RY82</accession>
<dbReference type="Gene3D" id="3.40.30.10">
    <property type="entry name" value="Glutaredoxin"/>
    <property type="match status" value="1"/>
</dbReference>
<keyword evidence="3" id="KW-1185">Reference proteome</keyword>
<gene>
    <name evidence="2" type="ordered locus">Tpen_0760</name>
</gene>
<dbReference type="EMBL" id="CP000505">
    <property type="protein sequence ID" value="ABL78162.1"/>
    <property type="molecule type" value="Genomic_DNA"/>
</dbReference>
<dbReference type="KEGG" id="tpe:Tpen_0760"/>
<dbReference type="CDD" id="cd02966">
    <property type="entry name" value="TlpA_like_family"/>
    <property type="match status" value="1"/>
</dbReference>
<dbReference type="EnsemblBacteria" id="ABL78162">
    <property type="protein sequence ID" value="ABL78162"/>
    <property type="gene ID" value="Tpen_0760"/>
</dbReference>